<dbReference type="HAMAP" id="MF_02071">
    <property type="entry name" value="RlpA"/>
    <property type="match status" value="1"/>
</dbReference>
<dbReference type="InterPro" id="IPR007730">
    <property type="entry name" value="SPOR-like_dom"/>
</dbReference>
<dbReference type="AlphaFoldDB" id="A0A7C3QV09"/>
<dbReference type="CDD" id="cd22268">
    <property type="entry name" value="DPBB_RlpA-like"/>
    <property type="match status" value="1"/>
</dbReference>
<feature type="domain" description="SPOR" evidence="7">
    <location>
        <begin position="187"/>
        <end position="264"/>
    </location>
</feature>
<keyword evidence="2 4" id="KW-0456">Lyase</keyword>
<reference evidence="8" key="1">
    <citation type="journal article" date="2020" name="mSystems">
        <title>Genome- and Community-Level Interaction Insights into Carbon Utilization and Element Cycling Functions of Hydrothermarchaeota in Hydrothermal Sediment.</title>
        <authorList>
            <person name="Zhou Z."/>
            <person name="Liu Y."/>
            <person name="Xu W."/>
            <person name="Pan J."/>
            <person name="Luo Z.H."/>
            <person name="Li M."/>
        </authorList>
    </citation>
    <scope>NUCLEOTIDE SEQUENCE [LARGE SCALE GENOMIC DNA]</scope>
    <source>
        <strain evidence="8">SpSt-902</strain>
    </source>
</reference>
<dbReference type="GO" id="GO:0000270">
    <property type="term" value="P:peptidoglycan metabolic process"/>
    <property type="evidence" value="ECO:0007669"/>
    <property type="project" value="UniProtKB-UniRule"/>
</dbReference>
<dbReference type="EMBL" id="DTMM01000142">
    <property type="protein sequence ID" value="HFT93652.1"/>
    <property type="molecule type" value="Genomic_DNA"/>
</dbReference>
<feature type="region of interest" description="Disordered" evidence="6">
    <location>
        <begin position="48"/>
        <end position="68"/>
    </location>
</feature>
<keyword evidence="1" id="KW-0732">Signal</keyword>
<keyword evidence="3 4" id="KW-0961">Cell wall biogenesis/degradation</keyword>
<dbReference type="SUPFAM" id="SSF50685">
    <property type="entry name" value="Barwin-like endoglucanases"/>
    <property type="match status" value="1"/>
</dbReference>
<dbReference type="InterPro" id="IPR036908">
    <property type="entry name" value="RlpA-like_sf"/>
</dbReference>
<dbReference type="InterPro" id="IPR009009">
    <property type="entry name" value="RlpA-like_DPBB"/>
</dbReference>
<feature type="compositionally biased region" description="Low complexity" evidence="6">
    <location>
        <begin position="56"/>
        <end position="68"/>
    </location>
</feature>
<dbReference type="Pfam" id="PF05036">
    <property type="entry name" value="SPOR"/>
    <property type="match status" value="1"/>
</dbReference>
<dbReference type="NCBIfam" id="TIGR00413">
    <property type="entry name" value="rlpA"/>
    <property type="match status" value="1"/>
</dbReference>
<comment type="caution">
    <text evidence="8">The sequence shown here is derived from an EMBL/GenBank/DDBJ whole genome shotgun (WGS) entry which is preliminary data.</text>
</comment>
<evidence type="ECO:0000313" key="8">
    <source>
        <dbReference type="EMBL" id="HFT93652.1"/>
    </source>
</evidence>
<dbReference type="PANTHER" id="PTHR34183:SF1">
    <property type="entry name" value="ENDOLYTIC PEPTIDOGLYCAN TRANSGLYCOSYLASE RLPA"/>
    <property type="match status" value="1"/>
</dbReference>
<dbReference type="GO" id="GO:0071555">
    <property type="term" value="P:cell wall organization"/>
    <property type="evidence" value="ECO:0007669"/>
    <property type="project" value="UniProtKB-KW"/>
</dbReference>
<dbReference type="GO" id="GO:0008932">
    <property type="term" value="F:lytic endotransglycosylase activity"/>
    <property type="evidence" value="ECO:0007669"/>
    <property type="project" value="UniProtKB-UniRule"/>
</dbReference>
<evidence type="ECO:0000256" key="3">
    <source>
        <dbReference type="ARBA" id="ARBA00023316"/>
    </source>
</evidence>
<evidence type="ECO:0000256" key="2">
    <source>
        <dbReference type="ARBA" id="ARBA00023239"/>
    </source>
</evidence>
<comment type="function">
    <text evidence="4">Lytic transglycosylase with a strong preference for naked glycan strands that lack stem peptides.</text>
</comment>
<accession>A0A7C3QV09</accession>
<dbReference type="PROSITE" id="PS51724">
    <property type="entry name" value="SPOR"/>
    <property type="match status" value="1"/>
</dbReference>
<evidence type="ECO:0000256" key="4">
    <source>
        <dbReference type="HAMAP-Rule" id="MF_02071"/>
    </source>
</evidence>
<organism evidence="8">
    <name type="scientific">Leptospirillum ferriphilum</name>
    <dbReference type="NCBI Taxonomy" id="178606"/>
    <lineage>
        <taxon>Bacteria</taxon>
        <taxon>Pseudomonadati</taxon>
        <taxon>Nitrospirota</taxon>
        <taxon>Nitrospiria</taxon>
        <taxon>Nitrospirales</taxon>
        <taxon>Nitrospiraceae</taxon>
        <taxon>Leptospirillum</taxon>
    </lineage>
</organism>
<dbReference type="InterPro" id="IPR036680">
    <property type="entry name" value="SPOR-like_sf"/>
</dbReference>
<dbReference type="Gene3D" id="2.40.40.10">
    <property type="entry name" value="RlpA-like domain"/>
    <property type="match status" value="1"/>
</dbReference>
<dbReference type="SUPFAM" id="SSF110997">
    <property type="entry name" value="Sporulation related repeat"/>
    <property type="match status" value="1"/>
</dbReference>
<dbReference type="GO" id="GO:0042834">
    <property type="term" value="F:peptidoglycan binding"/>
    <property type="evidence" value="ECO:0007669"/>
    <property type="project" value="InterPro"/>
</dbReference>
<sequence length="264" mass="28464">MSGSISEKSVPPRMISQQKPEPGGKFRQVSRFFLVSGILLLAGCSTTSGSPWGHPSVSTGSSSPWGRSSYSSGSSGDIFTNGHETGIASWYGPTFYGKKTASGAIFRKDALTAAHRTLPLGTRVRVRNLDNGRSVDVVVNDRGPFVNGRIIDLSWKAANAIGMLGKGTAPVRLTVLNGVNYPSQPEILAEGTFEVQVGSFSSFDEARSYLTKMKRYPDAHIVKAVYPGGTMYRVRVGKFSSISSAREYAQTLRNDLGEAFVVRQ</sequence>
<dbReference type="InterPro" id="IPR012997">
    <property type="entry name" value="RplA"/>
</dbReference>
<dbReference type="InterPro" id="IPR034718">
    <property type="entry name" value="RlpA"/>
</dbReference>
<dbReference type="EC" id="4.2.2.-" evidence="4"/>
<evidence type="ECO:0000256" key="6">
    <source>
        <dbReference type="SAM" id="MobiDB-lite"/>
    </source>
</evidence>
<comment type="similarity">
    <text evidence="4 5">Belongs to the RlpA family.</text>
</comment>
<dbReference type="PANTHER" id="PTHR34183">
    <property type="entry name" value="ENDOLYTIC PEPTIDOGLYCAN TRANSGLYCOSYLASE RLPA"/>
    <property type="match status" value="1"/>
</dbReference>
<feature type="region of interest" description="Disordered" evidence="6">
    <location>
        <begin position="1"/>
        <end position="23"/>
    </location>
</feature>
<evidence type="ECO:0000259" key="7">
    <source>
        <dbReference type="PROSITE" id="PS51724"/>
    </source>
</evidence>
<gene>
    <name evidence="4" type="primary">rlpA</name>
    <name evidence="8" type="ORF">ENX03_06915</name>
</gene>
<name>A0A7C3QV09_9BACT</name>
<dbReference type="Pfam" id="PF03330">
    <property type="entry name" value="DPBB_1"/>
    <property type="match status" value="1"/>
</dbReference>
<evidence type="ECO:0000256" key="1">
    <source>
        <dbReference type="ARBA" id="ARBA00022729"/>
    </source>
</evidence>
<protein>
    <recommendedName>
        <fullName evidence="4">Probable endolytic peptidoglycan transglycosylase RlpA</fullName>
        <ecNumber evidence="4">4.2.2.-</ecNumber>
    </recommendedName>
</protein>
<dbReference type="Gene3D" id="3.30.70.1070">
    <property type="entry name" value="Sporulation related repeat"/>
    <property type="match status" value="1"/>
</dbReference>
<evidence type="ECO:0000256" key="5">
    <source>
        <dbReference type="RuleBase" id="RU003495"/>
    </source>
</evidence>
<proteinExistence type="inferred from homology"/>